<sequence length="252" mass="28736">MSDTHASKRSRTDLDGNAVTRSVEPDDRNANNANAIASPHQSAVRSDPRPRSCSPMPDLAEYIRQTIDEGGRVKPRVHAQVKRALRELDRPYSFDGYSELVAKKLEIAHPRLNRWDRETVFMEIYAYLEGVMEVLVAKCALLADDQMRYDGLSGLLRIGRMLVSVDERPGDVLHGITKAVAGVLRRAMLIILAGLYVFPLEDPESSWEKLYEEVEDLDEALVRKLHRNYGLHRVLQHLERTFTWIKHPELSP</sequence>
<gene>
    <name evidence="1" type="ORF">BO95DRAFT_234763</name>
</gene>
<keyword evidence="2" id="KW-1185">Reference proteome</keyword>
<evidence type="ECO:0000313" key="2">
    <source>
        <dbReference type="Proteomes" id="UP000249057"/>
    </source>
</evidence>
<protein>
    <submittedName>
        <fullName evidence="1">Uncharacterized protein</fullName>
    </submittedName>
</protein>
<dbReference type="Proteomes" id="UP000249057">
    <property type="component" value="Unassembled WGS sequence"/>
</dbReference>
<proteinExistence type="predicted"/>
<organism evidence="1 2">
    <name type="scientific">Aspergillus brunneoviolaceus CBS 621.78</name>
    <dbReference type="NCBI Taxonomy" id="1450534"/>
    <lineage>
        <taxon>Eukaryota</taxon>
        <taxon>Fungi</taxon>
        <taxon>Dikarya</taxon>
        <taxon>Ascomycota</taxon>
        <taxon>Pezizomycotina</taxon>
        <taxon>Eurotiomycetes</taxon>
        <taxon>Eurotiomycetidae</taxon>
        <taxon>Eurotiales</taxon>
        <taxon>Aspergillaceae</taxon>
        <taxon>Aspergillus</taxon>
        <taxon>Aspergillus subgen. Circumdati</taxon>
    </lineage>
</organism>
<evidence type="ECO:0000313" key="1">
    <source>
        <dbReference type="EMBL" id="RAH42545.1"/>
    </source>
</evidence>
<name>A0ACD1FZY6_9EURO</name>
<reference evidence="1" key="1">
    <citation type="submission" date="2018-02" db="EMBL/GenBank/DDBJ databases">
        <title>The genomes of Aspergillus section Nigri reveals drivers in fungal speciation.</title>
        <authorList>
            <consortium name="DOE Joint Genome Institute"/>
            <person name="Vesth T.C."/>
            <person name="Nybo J."/>
            <person name="Theobald S."/>
            <person name="Brandl J."/>
            <person name="Frisvad J.C."/>
            <person name="Nielsen K.F."/>
            <person name="Lyhne E.K."/>
            <person name="Kogle M.E."/>
            <person name="Kuo A."/>
            <person name="Riley R."/>
            <person name="Clum A."/>
            <person name="Nolan M."/>
            <person name="Lipzen A."/>
            <person name="Salamov A."/>
            <person name="Henrissat B."/>
            <person name="Wiebenga A."/>
            <person name="De vries R.P."/>
            <person name="Grigoriev I.V."/>
            <person name="Mortensen U.H."/>
            <person name="Andersen M.R."/>
            <person name="Baker S.E."/>
        </authorList>
    </citation>
    <scope>NUCLEOTIDE SEQUENCE</scope>
    <source>
        <strain evidence="1">CBS 621.78</strain>
    </source>
</reference>
<accession>A0ACD1FZY6</accession>
<dbReference type="EMBL" id="KZ825373">
    <property type="protein sequence ID" value="RAH42545.1"/>
    <property type="molecule type" value="Genomic_DNA"/>
</dbReference>